<keyword evidence="11" id="KW-1185">Reference proteome</keyword>
<dbReference type="PROSITE" id="PS00217">
    <property type="entry name" value="SUGAR_TRANSPORT_2"/>
    <property type="match status" value="1"/>
</dbReference>
<evidence type="ECO:0000256" key="5">
    <source>
        <dbReference type="ARBA" id="ARBA00022989"/>
    </source>
</evidence>
<feature type="domain" description="Major facilitator superfamily (MFS) profile" evidence="9">
    <location>
        <begin position="43"/>
        <end position="566"/>
    </location>
</feature>
<evidence type="ECO:0000256" key="3">
    <source>
        <dbReference type="ARBA" id="ARBA00022448"/>
    </source>
</evidence>
<evidence type="ECO:0000256" key="7">
    <source>
        <dbReference type="RuleBase" id="RU003346"/>
    </source>
</evidence>
<feature type="transmembrane region" description="Helical" evidence="8">
    <location>
        <begin position="506"/>
        <end position="532"/>
    </location>
</feature>
<feature type="transmembrane region" description="Helical" evidence="8">
    <location>
        <begin position="473"/>
        <end position="494"/>
    </location>
</feature>
<comment type="similarity">
    <text evidence="2 7">Belongs to the major facilitator superfamily. Sugar transporter (TC 2.A.1.1) family.</text>
</comment>
<feature type="transmembrane region" description="Helical" evidence="8">
    <location>
        <begin position="36"/>
        <end position="56"/>
    </location>
</feature>
<organism evidence="12">
    <name type="scientific">Onchocerca flexuosa</name>
    <dbReference type="NCBI Taxonomy" id="387005"/>
    <lineage>
        <taxon>Eukaryota</taxon>
        <taxon>Metazoa</taxon>
        <taxon>Ecdysozoa</taxon>
        <taxon>Nematoda</taxon>
        <taxon>Chromadorea</taxon>
        <taxon>Rhabditida</taxon>
        <taxon>Spirurina</taxon>
        <taxon>Spiruromorpha</taxon>
        <taxon>Filarioidea</taxon>
        <taxon>Onchocercidae</taxon>
        <taxon>Onchocerca</taxon>
    </lineage>
</organism>
<dbReference type="Proteomes" id="UP000267606">
    <property type="component" value="Unassembled WGS sequence"/>
</dbReference>
<dbReference type="InterPro" id="IPR050814">
    <property type="entry name" value="Myo-inositol_Transporter"/>
</dbReference>
<dbReference type="Gene3D" id="1.20.1250.20">
    <property type="entry name" value="MFS general substrate transporter like domains"/>
    <property type="match status" value="2"/>
</dbReference>
<evidence type="ECO:0000256" key="6">
    <source>
        <dbReference type="ARBA" id="ARBA00023136"/>
    </source>
</evidence>
<evidence type="ECO:0000313" key="10">
    <source>
        <dbReference type="EMBL" id="VDO29698.1"/>
    </source>
</evidence>
<feature type="transmembrane region" description="Helical" evidence="8">
    <location>
        <begin position="137"/>
        <end position="158"/>
    </location>
</feature>
<evidence type="ECO:0000256" key="2">
    <source>
        <dbReference type="ARBA" id="ARBA00010992"/>
    </source>
</evidence>
<keyword evidence="5 8" id="KW-1133">Transmembrane helix</keyword>
<evidence type="ECO:0000259" key="9">
    <source>
        <dbReference type="PROSITE" id="PS50850"/>
    </source>
</evidence>
<dbReference type="InterPro" id="IPR036259">
    <property type="entry name" value="MFS_trans_sf"/>
</dbReference>
<protein>
    <submittedName>
        <fullName evidence="12">Putative inositol transporter 4</fullName>
    </submittedName>
</protein>
<dbReference type="AlphaFoldDB" id="A0A183H1X0"/>
<dbReference type="InterPro" id="IPR020846">
    <property type="entry name" value="MFS_dom"/>
</dbReference>
<reference evidence="10 11" key="2">
    <citation type="submission" date="2018-11" db="EMBL/GenBank/DDBJ databases">
        <authorList>
            <consortium name="Pathogen Informatics"/>
        </authorList>
    </citation>
    <scope>NUCLEOTIDE SEQUENCE [LARGE SCALE GENOMIC DNA]</scope>
</reference>
<feature type="transmembrane region" description="Helical" evidence="8">
    <location>
        <begin position="331"/>
        <end position="354"/>
    </location>
</feature>
<feature type="transmembrane region" description="Helical" evidence="8">
    <location>
        <begin position="201"/>
        <end position="223"/>
    </location>
</feature>
<feature type="transmembrane region" description="Helical" evidence="8">
    <location>
        <begin position="544"/>
        <end position="562"/>
    </location>
</feature>
<dbReference type="WBParaSite" id="OFLC_0000147901-mRNA-1">
    <property type="protein sequence ID" value="OFLC_0000147901-mRNA-1"/>
    <property type="gene ID" value="OFLC_0000147901"/>
</dbReference>
<feature type="transmembrane region" description="Helical" evidence="8">
    <location>
        <begin position="361"/>
        <end position="384"/>
    </location>
</feature>
<dbReference type="InterPro" id="IPR005829">
    <property type="entry name" value="Sugar_transporter_CS"/>
</dbReference>
<dbReference type="PROSITE" id="PS00216">
    <property type="entry name" value="SUGAR_TRANSPORT_1"/>
    <property type="match status" value="1"/>
</dbReference>
<dbReference type="EMBL" id="UZAJ01000703">
    <property type="protein sequence ID" value="VDO29698.1"/>
    <property type="molecule type" value="Genomic_DNA"/>
</dbReference>
<evidence type="ECO:0000256" key="8">
    <source>
        <dbReference type="SAM" id="Phobius"/>
    </source>
</evidence>
<gene>
    <name evidence="10" type="ORF">OFLC_LOCUS1480</name>
</gene>
<feature type="transmembrane region" description="Helical" evidence="8">
    <location>
        <begin position="170"/>
        <end position="195"/>
    </location>
</feature>
<keyword evidence="3 7" id="KW-0813">Transport</keyword>
<accession>A0A183H1X0</accession>
<sequence length="613" mass="67977">MALIFYKLKNFQFFPANKMSTAPNTTIRKPTTKPELGFFVYLLAFMAVIGGFLFGYDTGIVSSTMLYVPHNVGMRPMSTLWKELIVSITPGTAAIGSLFAGPASDYFGRKKIILSSSVVFVVGAAVCALAPEKVTLLIGRLLLGFAIGFASMTVPIYVGEASPIHIRGILLTGFQLMITFGLMASNLIAGGFSYIDPVNVGWRLIFAFAALPGIIQFIGFLFLPESPRWLYKMEQKEEACRVLSKIYNGYEDWISYEISENAESLESEKKAKEAVGGESMLLGRILTTPHVRKALIIGCSLQAFQQLSGINTIMYYTGTIIQSAGVQDPHTAIWISAGISSVNFLATFVPMYLIERIGRRLLLFVSMAGVIVALFAMGSAFLLINLDSPASLDPNTIVVDSSVDHYLQCRELSNCDHCVTDEKCGFCQPSLDSSEGYCLPYSRKNPEQSLTGPCENSNQTTTKWEHSFCLSKYAVLPIIVMIVYLAFFSIGYAPMPWVLNAEFYPLWARGTCCALSTCFNWTFNLIISLTFLSLTQAATKYGAFFIYGSITCFALVFFYFAVPETKGYNIEEIELLFMSRSKQRQQIMPMADQRFNEKRHRDATVTSNQSGVF</sequence>
<dbReference type="PANTHER" id="PTHR48020:SF12">
    <property type="entry name" value="PROTON MYO-INOSITOL COTRANSPORTER"/>
    <property type="match status" value="1"/>
</dbReference>
<name>A0A183H1X0_9BILA</name>
<proteinExistence type="inferred from homology"/>
<keyword evidence="6 8" id="KW-0472">Membrane</keyword>
<dbReference type="PANTHER" id="PTHR48020">
    <property type="entry name" value="PROTON MYO-INOSITOL COTRANSPORTER"/>
    <property type="match status" value="1"/>
</dbReference>
<evidence type="ECO:0000256" key="1">
    <source>
        <dbReference type="ARBA" id="ARBA00004141"/>
    </source>
</evidence>
<evidence type="ECO:0000256" key="4">
    <source>
        <dbReference type="ARBA" id="ARBA00022692"/>
    </source>
</evidence>
<dbReference type="InterPro" id="IPR003663">
    <property type="entry name" value="Sugar/inositol_transpt"/>
</dbReference>
<dbReference type="PROSITE" id="PS50850">
    <property type="entry name" value="MFS"/>
    <property type="match status" value="1"/>
</dbReference>
<keyword evidence="4 8" id="KW-0812">Transmembrane</keyword>
<dbReference type="GO" id="GO:0005366">
    <property type="term" value="F:myo-inositol:proton symporter activity"/>
    <property type="evidence" value="ECO:0007669"/>
    <property type="project" value="TreeGrafter"/>
</dbReference>
<reference evidence="12" key="1">
    <citation type="submission" date="2016-06" db="UniProtKB">
        <authorList>
            <consortium name="WormBaseParasite"/>
        </authorList>
    </citation>
    <scope>IDENTIFICATION</scope>
</reference>
<feature type="transmembrane region" description="Helical" evidence="8">
    <location>
        <begin position="112"/>
        <end position="131"/>
    </location>
</feature>
<dbReference type="NCBIfam" id="TIGR00879">
    <property type="entry name" value="SP"/>
    <property type="match status" value="1"/>
</dbReference>
<dbReference type="SUPFAM" id="SSF103473">
    <property type="entry name" value="MFS general substrate transporter"/>
    <property type="match status" value="1"/>
</dbReference>
<dbReference type="STRING" id="387005.A0A183H1X0"/>
<evidence type="ECO:0000313" key="12">
    <source>
        <dbReference type="WBParaSite" id="OFLC_0000147901-mRNA-1"/>
    </source>
</evidence>
<dbReference type="GO" id="GO:0016324">
    <property type="term" value="C:apical plasma membrane"/>
    <property type="evidence" value="ECO:0007669"/>
    <property type="project" value="TreeGrafter"/>
</dbReference>
<dbReference type="Pfam" id="PF00083">
    <property type="entry name" value="Sugar_tr"/>
    <property type="match status" value="2"/>
</dbReference>
<comment type="subcellular location">
    <subcellularLocation>
        <location evidence="1">Membrane</location>
        <topology evidence="1">Multi-pass membrane protein</topology>
    </subcellularLocation>
</comment>
<dbReference type="InterPro" id="IPR005828">
    <property type="entry name" value="MFS_sugar_transport-like"/>
</dbReference>
<evidence type="ECO:0000313" key="11">
    <source>
        <dbReference type="Proteomes" id="UP000267606"/>
    </source>
</evidence>
<dbReference type="PRINTS" id="PR00171">
    <property type="entry name" value="SUGRTRNSPORT"/>
</dbReference>